<feature type="domain" description="Mycothiol-dependent maleylpyruvate isomerase metal-binding" evidence="1">
    <location>
        <begin position="8"/>
        <end position="158"/>
    </location>
</feature>
<dbReference type="EMBL" id="BMQB01000001">
    <property type="protein sequence ID" value="GGJ81639.1"/>
    <property type="molecule type" value="Genomic_DNA"/>
</dbReference>
<protein>
    <recommendedName>
        <fullName evidence="1">Mycothiol-dependent maleylpyruvate isomerase metal-binding domain-containing protein</fullName>
    </recommendedName>
</protein>
<name>A0A8J3B096_9ACTN</name>
<dbReference type="GO" id="GO:0046872">
    <property type="term" value="F:metal ion binding"/>
    <property type="evidence" value="ECO:0007669"/>
    <property type="project" value="InterPro"/>
</dbReference>
<evidence type="ECO:0000313" key="3">
    <source>
        <dbReference type="Proteomes" id="UP000649739"/>
    </source>
</evidence>
<accession>A0A8J3B096</accession>
<dbReference type="Gene3D" id="1.20.120.450">
    <property type="entry name" value="dinb family like domain"/>
    <property type="match status" value="1"/>
</dbReference>
<dbReference type="AlphaFoldDB" id="A0A8J3B096"/>
<proteinExistence type="predicted"/>
<dbReference type="SUPFAM" id="SSF109854">
    <property type="entry name" value="DinB/YfiT-like putative metalloenzymes"/>
    <property type="match status" value="1"/>
</dbReference>
<keyword evidence="3" id="KW-1185">Reference proteome</keyword>
<dbReference type="InterPro" id="IPR034660">
    <property type="entry name" value="DinB/YfiT-like"/>
</dbReference>
<dbReference type="Pfam" id="PF11716">
    <property type="entry name" value="MDMPI_N"/>
    <property type="match status" value="1"/>
</dbReference>
<comment type="caution">
    <text evidence="2">The sequence shown here is derived from an EMBL/GenBank/DDBJ whole genome shotgun (WGS) entry which is preliminary data.</text>
</comment>
<dbReference type="Proteomes" id="UP000649739">
    <property type="component" value="Unassembled WGS sequence"/>
</dbReference>
<evidence type="ECO:0000259" key="1">
    <source>
        <dbReference type="Pfam" id="PF11716"/>
    </source>
</evidence>
<organism evidence="2 3">
    <name type="scientific">Pilimelia anulata</name>
    <dbReference type="NCBI Taxonomy" id="53371"/>
    <lineage>
        <taxon>Bacteria</taxon>
        <taxon>Bacillati</taxon>
        <taxon>Actinomycetota</taxon>
        <taxon>Actinomycetes</taxon>
        <taxon>Micromonosporales</taxon>
        <taxon>Micromonosporaceae</taxon>
        <taxon>Pilimelia</taxon>
    </lineage>
</organism>
<gene>
    <name evidence="2" type="ORF">GCM10010123_09290</name>
</gene>
<reference evidence="2" key="1">
    <citation type="journal article" date="2014" name="Int. J. Syst. Evol. Microbiol.">
        <title>Complete genome sequence of Corynebacterium casei LMG S-19264T (=DSM 44701T), isolated from a smear-ripened cheese.</title>
        <authorList>
            <consortium name="US DOE Joint Genome Institute (JGI-PGF)"/>
            <person name="Walter F."/>
            <person name="Albersmeier A."/>
            <person name="Kalinowski J."/>
            <person name="Ruckert C."/>
        </authorList>
    </citation>
    <scope>NUCLEOTIDE SEQUENCE</scope>
    <source>
        <strain evidence="2">JCM 3090</strain>
    </source>
</reference>
<sequence length="210" mass="22354">MIRDAYLAAAAILTDFLDDPAIEAAWNAPSRLAKMTVGGVAAHLGSAIGRVPLTLDAPLRDVAPISLVEHYTRATWRGGNIDNDANRMLRDDGEAAAGAGAQALVKQCRGQLAALRERLPAEPADRLVHHTRGPWTLTLDDFLVTRLVEIAVHLDDLAVSVGRQAPDLPEAALAPVFTVLTRLAVHEHGPTAVLRALTRAERAPASIAVL</sequence>
<reference evidence="2" key="2">
    <citation type="submission" date="2020-09" db="EMBL/GenBank/DDBJ databases">
        <authorList>
            <person name="Sun Q."/>
            <person name="Ohkuma M."/>
        </authorList>
    </citation>
    <scope>NUCLEOTIDE SEQUENCE</scope>
    <source>
        <strain evidence="2">JCM 3090</strain>
    </source>
</reference>
<dbReference type="RefSeq" id="WP_229783295.1">
    <property type="nucleotide sequence ID" value="NZ_BMQB01000001.1"/>
</dbReference>
<dbReference type="InterPro" id="IPR024344">
    <property type="entry name" value="MDMPI_metal-binding"/>
</dbReference>
<evidence type="ECO:0000313" key="2">
    <source>
        <dbReference type="EMBL" id="GGJ81639.1"/>
    </source>
</evidence>